<feature type="domain" description="Cytochrome c assembly protein" evidence="10">
    <location>
        <begin position="26"/>
        <end position="189"/>
    </location>
</feature>
<organism evidence="11 12">
    <name type="scientific">Rhizobium altiplani</name>
    <dbReference type="NCBI Taxonomy" id="1864509"/>
    <lineage>
        <taxon>Bacteria</taxon>
        <taxon>Pseudomonadati</taxon>
        <taxon>Pseudomonadota</taxon>
        <taxon>Alphaproteobacteria</taxon>
        <taxon>Hyphomicrobiales</taxon>
        <taxon>Rhizobiaceae</taxon>
        <taxon>Rhizobium/Agrobacterium group</taxon>
        <taxon>Rhizobium</taxon>
    </lineage>
</organism>
<comment type="caution">
    <text evidence="11">The sequence shown here is derived from an EMBL/GenBank/DDBJ whole genome shotgun (WGS) entry which is preliminary data.</text>
</comment>
<keyword evidence="6 9" id="KW-0201">Cytochrome c-type biogenesis</keyword>
<dbReference type="GO" id="GO:0017004">
    <property type="term" value="P:cytochrome complex assembly"/>
    <property type="evidence" value="ECO:0007669"/>
    <property type="project" value="UniProtKB-KW"/>
</dbReference>
<keyword evidence="9" id="KW-0813">Transport</keyword>
<comment type="similarity">
    <text evidence="3 9">Belongs to the CcmC/CycZ/HelC family.</text>
</comment>
<evidence type="ECO:0000256" key="3">
    <source>
        <dbReference type="ARBA" id="ARBA00005840"/>
    </source>
</evidence>
<evidence type="ECO:0000256" key="5">
    <source>
        <dbReference type="ARBA" id="ARBA00022692"/>
    </source>
</evidence>
<evidence type="ECO:0000256" key="2">
    <source>
        <dbReference type="ARBA" id="ARBA00004141"/>
    </source>
</evidence>
<evidence type="ECO:0000256" key="9">
    <source>
        <dbReference type="RuleBase" id="RU364092"/>
    </source>
</evidence>
<dbReference type="NCBIfam" id="TIGR01191">
    <property type="entry name" value="ccmC"/>
    <property type="match status" value="1"/>
</dbReference>
<feature type="transmembrane region" description="Helical" evidence="9">
    <location>
        <begin position="67"/>
        <end position="89"/>
    </location>
</feature>
<comment type="function">
    <text evidence="1 9">Required for the export of heme to the periplasm for the biogenesis of c-type cytochromes.</text>
</comment>
<dbReference type="EMBL" id="LNCD01000133">
    <property type="protein sequence ID" value="KWV42824.1"/>
    <property type="molecule type" value="Genomic_DNA"/>
</dbReference>
<dbReference type="PANTHER" id="PTHR30071">
    <property type="entry name" value="HEME EXPORTER PROTEIN C"/>
    <property type="match status" value="1"/>
</dbReference>
<dbReference type="Proteomes" id="UP000068164">
    <property type="component" value="Unassembled WGS sequence"/>
</dbReference>
<evidence type="ECO:0000313" key="11">
    <source>
        <dbReference type="EMBL" id="KWV42824.1"/>
    </source>
</evidence>
<feature type="transmembrane region" description="Helical" evidence="9">
    <location>
        <begin position="206"/>
        <end position="227"/>
    </location>
</feature>
<name>A0A109J5T3_9HYPH</name>
<evidence type="ECO:0000256" key="8">
    <source>
        <dbReference type="ARBA" id="ARBA00023136"/>
    </source>
</evidence>
<feature type="transmembrane region" description="Helical" evidence="9">
    <location>
        <begin position="132"/>
        <end position="151"/>
    </location>
</feature>
<dbReference type="InterPro" id="IPR003557">
    <property type="entry name" value="Cyt_c_biogenesis_CcmC"/>
</dbReference>
<feature type="transmembrane region" description="Helical" evidence="9">
    <location>
        <begin position="163"/>
        <end position="186"/>
    </location>
</feature>
<dbReference type="PANTHER" id="PTHR30071:SF1">
    <property type="entry name" value="CYTOCHROME B_B6 PROTEIN-RELATED"/>
    <property type="match status" value="1"/>
</dbReference>
<keyword evidence="9" id="KW-1003">Cell membrane</keyword>
<keyword evidence="8 9" id="KW-0472">Membrane</keyword>
<accession>A0A109J5T3</accession>
<evidence type="ECO:0000256" key="1">
    <source>
        <dbReference type="ARBA" id="ARBA00002442"/>
    </source>
</evidence>
<dbReference type="InterPro" id="IPR045062">
    <property type="entry name" value="Cyt_c_biogenesis_CcsA/CcmC"/>
</dbReference>
<gene>
    <name evidence="9" type="primary">ccmC</name>
    <name evidence="11" type="ORF">AS026_20420</name>
</gene>
<dbReference type="AlphaFoldDB" id="A0A109J5T3"/>
<protein>
    <recommendedName>
        <fullName evidence="4 9">Heme exporter protein C</fullName>
    </recommendedName>
    <alternativeName>
        <fullName evidence="9">Cytochrome c-type biogenesis protein</fullName>
    </alternativeName>
</protein>
<dbReference type="GO" id="GO:0005886">
    <property type="term" value="C:plasma membrane"/>
    <property type="evidence" value="ECO:0007669"/>
    <property type="project" value="UniProtKB-SubCell"/>
</dbReference>
<keyword evidence="7 9" id="KW-1133">Transmembrane helix</keyword>
<keyword evidence="5 9" id="KW-0812">Transmembrane</keyword>
<evidence type="ECO:0000256" key="7">
    <source>
        <dbReference type="ARBA" id="ARBA00022989"/>
    </source>
</evidence>
<reference evidence="11 12" key="1">
    <citation type="submission" date="2015-11" db="EMBL/GenBank/DDBJ databases">
        <title>Draft Genome Sequence of the Strain BR 10423 (Rhizobium sp.) isolated from nodules of Mimosa pudica.</title>
        <authorList>
            <person name="Barauna A.C."/>
            <person name="Zilli J.E."/>
            <person name="Simoes-Araujo J.L."/>
            <person name="Reis V.M."/>
            <person name="James E.K."/>
            <person name="Reis F.B.Jr."/>
            <person name="Rouws L.F."/>
            <person name="Passos S.R."/>
            <person name="Gois S.R."/>
        </authorList>
    </citation>
    <scope>NUCLEOTIDE SEQUENCE [LARGE SCALE GENOMIC DNA]</scope>
    <source>
        <strain evidence="11 12">BR10423</strain>
    </source>
</reference>
<comment type="subcellular location">
    <subcellularLocation>
        <location evidence="9">Cell inner membrane</location>
    </subcellularLocation>
    <subcellularLocation>
        <location evidence="2">Membrane</location>
        <topology evidence="2">Multi-pass membrane protein</topology>
    </subcellularLocation>
</comment>
<dbReference type="RefSeq" id="WP_062374586.1">
    <property type="nucleotide sequence ID" value="NZ_LNCD01000133.1"/>
</dbReference>
<dbReference type="PRINTS" id="PR01386">
    <property type="entry name" value="CCMCBIOGNSIS"/>
</dbReference>
<keyword evidence="9" id="KW-0997">Cell inner membrane</keyword>
<dbReference type="Pfam" id="PF01578">
    <property type="entry name" value="Cytochrom_C_asm"/>
    <property type="match status" value="1"/>
</dbReference>
<evidence type="ECO:0000256" key="6">
    <source>
        <dbReference type="ARBA" id="ARBA00022748"/>
    </source>
</evidence>
<feature type="transmembrane region" description="Helical" evidence="9">
    <location>
        <begin position="101"/>
        <end position="120"/>
    </location>
</feature>
<keyword evidence="12" id="KW-1185">Reference proteome</keyword>
<proteinExistence type="inferred from homology"/>
<evidence type="ECO:0000259" key="10">
    <source>
        <dbReference type="Pfam" id="PF01578"/>
    </source>
</evidence>
<evidence type="ECO:0000313" key="12">
    <source>
        <dbReference type="Proteomes" id="UP000068164"/>
    </source>
</evidence>
<sequence>MSSYSNAAKYVKGLAQPTRFVEMSDRAIPVLSALTMLFFLIGLYVAFSSDVDYQQGATVRIMYVHVPSAWMAMLCYTVMTLNAVGSLVWRHPLADVSARVAAPLGAAFTFVSLVTGAIWGKPMWGTWWVWDARLTSMFVLFIMYLGILAINRAVDEPTRAARVSAVLIIVGFVNIPIIKFSVEWWNTLHQPASVLRFDGPALDIEFLRPLLIMGLAFTTLFATLYVASIRNEIWRRKLISHYRLAARAASQRDS</sequence>
<dbReference type="GO" id="GO:0020037">
    <property type="term" value="F:heme binding"/>
    <property type="evidence" value="ECO:0007669"/>
    <property type="project" value="InterPro"/>
</dbReference>
<dbReference type="GO" id="GO:0015232">
    <property type="term" value="F:heme transmembrane transporter activity"/>
    <property type="evidence" value="ECO:0007669"/>
    <property type="project" value="InterPro"/>
</dbReference>
<evidence type="ECO:0000256" key="4">
    <source>
        <dbReference type="ARBA" id="ARBA00016463"/>
    </source>
</evidence>
<dbReference type="InterPro" id="IPR002541">
    <property type="entry name" value="Cyt_c_assembly"/>
</dbReference>
<feature type="transmembrane region" description="Helical" evidence="9">
    <location>
        <begin position="27"/>
        <end position="47"/>
    </location>
</feature>